<dbReference type="Proteomes" id="UP000315534">
    <property type="component" value="Unassembled WGS sequence"/>
</dbReference>
<dbReference type="Gene3D" id="2.130.10.130">
    <property type="entry name" value="Integrin alpha, N-terminal"/>
    <property type="match status" value="2"/>
</dbReference>
<protein>
    <submittedName>
        <fullName evidence="3">VCBS repeat-containing protein</fullName>
    </submittedName>
</protein>
<dbReference type="SUPFAM" id="SSF69318">
    <property type="entry name" value="Integrin alpha N-terminal domain"/>
    <property type="match status" value="1"/>
</dbReference>
<gene>
    <name evidence="3" type="ORF">E3J38_02860</name>
</gene>
<dbReference type="PANTHER" id="PTHR46580">
    <property type="entry name" value="SENSOR KINASE-RELATED"/>
    <property type="match status" value="1"/>
</dbReference>
<reference evidence="3 4" key="1">
    <citation type="submission" date="2019-03" db="EMBL/GenBank/DDBJ databases">
        <title>Metabolic potential of uncultured bacteria and archaea associated with petroleum seepage in deep-sea sediments.</title>
        <authorList>
            <person name="Dong X."/>
            <person name="Hubert C."/>
        </authorList>
    </citation>
    <scope>NUCLEOTIDE SEQUENCE [LARGE SCALE GENOMIC DNA]</scope>
    <source>
        <strain evidence="3">E29_bin36</strain>
    </source>
</reference>
<proteinExistence type="predicted"/>
<dbReference type="AlphaFoldDB" id="A0A523XRY8"/>
<feature type="chain" id="PRO_5022165566" evidence="2">
    <location>
        <begin position="26"/>
        <end position="343"/>
    </location>
</feature>
<name>A0A523XRY8_UNCT6</name>
<dbReference type="InterPro" id="IPR028994">
    <property type="entry name" value="Integrin_alpha_N"/>
</dbReference>
<feature type="non-terminal residue" evidence="3">
    <location>
        <position position="343"/>
    </location>
</feature>
<comment type="caution">
    <text evidence="3">The sequence shown here is derived from an EMBL/GenBank/DDBJ whole genome shotgun (WGS) entry which is preliminary data.</text>
</comment>
<dbReference type="Pfam" id="PF13517">
    <property type="entry name" value="FG-GAP_3"/>
    <property type="match status" value="2"/>
</dbReference>
<evidence type="ECO:0000313" key="3">
    <source>
        <dbReference type="EMBL" id="TET82035.1"/>
    </source>
</evidence>
<dbReference type="PANTHER" id="PTHR46580:SF4">
    <property type="entry name" value="ATP_GTP-BINDING PROTEIN"/>
    <property type="match status" value="1"/>
</dbReference>
<dbReference type="EMBL" id="SOIP01000173">
    <property type="protein sequence ID" value="TET82035.1"/>
    <property type="molecule type" value="Genomic_DNA"/>
</dbReference>
<dbReference type="InterPro" id="IPR013517">
    <property type="entry name" value="FG-GAP"/>
</dbReference>
<sequence>MKFNIFDFQFIVVFLLVFVCGSASAAVPLATPPIWESVDNDFSTGGALADVDKDGYLDLFVGNGNDMALNSNSVYMNQNGVLEGIGSWVSLDQGYFGHNAVGDVDNDGDIDMAVAYYGGVSAGFVPYIHNIYYNIGDSLERSPSWRNAMSDTFNSFDCAFGDVDGDGDLDIVFSGGEMYSSRSQSSRLYLNTGGVFETIASWTSLLGYAYGVAWGDVDNDGDLDLAIGNEQNYNHLYYNNGGVLESSPSWQSDEIATANQIAFGDVDGDGWVDLAVSNGADCRIYFNQAGTLEVHPSWKSADAKSNYSCIALGDVDADGDLDLASGGWWEPLVVFENFGGTLD</sequence>
<evidence type="ECO:0000256" key="1">
    <source>
        <dbReference type="ARBA" id="ARBA00022729"/>
    </source>
</evidence>
<evidence type="ECO:0000256" key="2">
    <source>
        <dbReference type="SAM" id="SignalP"/>
    </source>
</evidence>
<keyword evidence="1 2" id="KW-0732">Signal</keyword>
<feature type="signal peptide" evidence="2">
    <location>
        <begin position="1"/>
        <end position="25"/>
    </location>
</feature>
<organism evidence="3 4">
    <name type="scientific">candidate division TA06 bacterium</name>
    <dbReference type="NCBI Taxonomy" id="2250710"/>
    <lineage>
        <taxon>Bacteria</taxon>
        <taxon>Bacteria division TA06</taxon>
    </lineage>
</organism>
<accession>A0A523XRY8</accession>
<evidence type="ECO:0000313" key="4">
    <source>
        <dbReference type="Proteomes" id="UP000315534"/>
    </source>
</evidence>